<reference evidence="1 2" key="1">
    <citation type="submission" date="2016-10" db="EMBL/GenBank/DDBJ databases">
        <authorList>
            <person name="Varghese N."/>
            <person name="Submissions S."/>
        </authorList>
    </citation>
    <scope>NUCLEOTIDE SEQUENCE [LARGE SCALE GENOMIC DNA]</scope>
    <source>
        <strain evidence="1 2">BS2771</strain>
    </source>
</reference>
<gene>
    <name evidence="1" type="ORF">SAMN04490181_3654</name>
</gene>
<sequence>MRYKIKFNKSRFLINIDNSSNPSHLTFPEFSEIIKYGFDIPSDSKIVPPKTLFHI</sequence>
<proteinExistence type="predicted"/>
<protein>
    <submittedName>
        <fullName evidence="1">Uncharacterized protein</fullName>
    </submittedName>
</protein>
<evidence type="ECO:0000313" key="2">
    <source>
        <dbReference type="Proteomes" id="UP000199620"/>
    </source>
</evidence>
<dbReference type="EMBL" id="LT629800">
    <property type="protein sequence ID" value="SDV04964.1"/>
    <property type="molecule type" value="Genomic_DNA"/>
</dbReference>
<accession>A0ABY0WKU4</accession>
<name>A0ABY0WKU4_9PSED</name>
<organism evidence="1 2">
    <name type="scientific">Pseudomonas brenneri</name>
    <dbReference type="NCBI Taxonomy" id="129817"/>
    <lineage>
        <taxon>Bacteria</taxon>
        <taxon>Pseudomonadati</taxon>
        <taxon>Pseudomonadota</taxon>
        <taxon>Gammaproteobacteria</taxon>
        <taxon>Pseudomonadales</taxon>
        <taxon>Pseudomonadaceae</taxon>
        <taxon>Pseudomonas</taxon>
    </lineage>
</organism>
<dbReference type="Proteomes" id="UP000199620">
    <property type="component" value="Chromosome I"/>
</dbReference>
<evidence type="ECO:0000313" key="1">
    <source>
        <dbReference type="EMBL" id="SDV04964.1"/>
    </source>
</evidence>
<keyword evidence="2" id="KW-1185">Reference proteome</keyword>